<dbReference type="EMBL" id="BPLR01006420">
    <property type="protein sequence ID" value="GIY09731.1"/>
    <property type="molecule type" value="Genomic_DNA"/>
</dbReference>
<comment type="caution">
    <text evidence="2">The sequence shown here is derived from an EMBL/GenBank/DDBJ whole genome shotgun (WGS) entry which is preliminary data.</text>
</comment>
<feature type="chain" id="PRO_5043820055" description="Secreted protein" evidence="1">
    <location>
        <begin position="17"/>
        <end position="91"/>
    </location>
</feature>
<accession>A0AAV4QNT5</accession>
<evidence type="ECO:0008006" key="4">
    <source>
        <dbReference type="Google" id="ProtNLM"/>
    </source>
</evidence>
<proteinExistence type="predicted"/>
<feature type="signal peptide" evidence="1">
    <location>
        <begin position="1"/>
        <end position="16"/>
    </location>
</feature>
<name>A0AAV4QNT5_CAEEX</name>
<evidence type="ECO:0000313" key="2">
    <source>
        <dbReference type="EMBL" id="GIY09731.1"/>
    </source>
</evidence>
<reference evidence="2 3" key="1">
    <citation type="submission" date="2021-06" db="EMBL/GenBank/DDBJ databases">
        <title>Caerostris extrusa draft genome.</title>
        <authorList>
            <person name="Kono N."/>
            <person name="Arakawa K."/>
        </authorList>
    </citation>
    <scope>NUCLEOTIDE SEQUENCE [LARGE SCALE GENOMIC DNA]</scope>
</reference>
<keyword evidence="3" id="KW-1185">Reference proteome</keyword>
<protein>
    <recommendedName>
        <fullName evidence="4">Secreted protein</fullName>
    </recommendedName>
</protein>
<sequence length="91" mass="10641">MLMFLVLTTLWSLKPAAVPQKAATRGGIRSLRGGIHRQREEDVNVVHRERGMEFLLCMQRVELHTMLAMLRHCTTDYNPRQLFNILCWFSV</sequence>
<dbReference type="Proteomes" id="UP001054945">
    <property type="component" value="Unassembled WGS sequence"/>
</dbReference>
<gene>
    <name evidence="2" type="ORF">CEXT_810681</name>
</gene>
<organism evidence="2 3">
    <name type="scientific">Caerostris extrusa</name>
    <name type="common">Bark spider</name>
    <name type="synonym">Caerostris bankana</name>
    <dbReference type="NCBI Taxonomy" id="172846"/>
    <lineage>
        <taxon>Eukaryota</taxon>
        <taxon>Metazoa</taxon>
        <taxon>Ecdysozoa</taxon>
        <taxon>Arthropoda</taxon>
        <taxon>Chelicerata</taxon>
        <taxon>Arachnida</taxon>
        <taxon>Araneae</taxon>
        <taxon>Araneomorphae</taxon>
        <taxon>Entelegynae</taxon>
        <taxon>Araneoidea</taxon>
        <taxon>Araneidae</taxon>
        <taxon>Caerostris</taxon>
    </lineage>
</organism>
<keyword evidence="1" id="KW-0732">Signal</keyword>
<evidence type="ECO:0000256" key="1">
    <source>
        <dbReference type="SAM" id="SignalP"/>
    </source>
</evidence>
<evidence type="ECO:0000313" key="3">
    <source>
        <dbReference type="Proteomes" id="UP001054945"/>
    </source>
</evidence>
<dbReference type="AlphaFoldDB" id="A0AAV4QNT5"/>